<feature type="compositionally biased region" description="Basic residues" evidence="10">
    <location>
        <begin position="298"/>
        <end position="307"/>
    </location>
</feature>
<feature type="compositionally biased region" description="Low complexity" evidence="10">
    <location>
        <begin position="1050"/>
        <end position="1072"/>
    </location>
</feature>
<feature type="domain" description="C2H2-type" evidence="11">
    <location>
        <begin position="37"/>
        <end position="66"/>
    </location>
</feature>
<feature type="compositionally biased region" description="Basic and acidic residues" evidence="10">
    <location>
        <begin position="204"/>
        <end position="220"/>
    </location>
</feature>
<feature type="compositionally biased region" description="Low complexity" evidence="10">
    <location>
        <begin position="958"/>
        <end position="980"/>
    </location>
</feature>
<dbReference type="InterPro" id="IPR036236">
    <property type="entry name" value="Znf_C2H2_sf"/>
</dbReference>
<dbReference type="Proteomes" id="UP000007431">
    <property type="component" value="Unassembled WGS sequence"/>
</dbReference>
<feature type="compositionally biased region" description="Low complexity" evidence="10">
    <location>
        <begin position="552"/>
        <end position="565"/>
    </location>
</feature>
<dbReference type="Gene3D" id="3.30.160.60">
    <property type="entry name" value="Classic Zinc Finger"/>
    <property type="match status" value="2"/>
</dbReference>
<dbReference type="eggNOG" id="KOG1721">
    <property type="taxonomic scope" value="Eukaryota"/>
</dbReference>
<evidence type="ECO:0000259" key="11">
    <source>
        <dbReference type="PROSITE" id="PS50157"/>
    </source>
</evidence>
<feature type="compositionally biased region" description="Basic and acidic residues" evidence="10">
    <location>
        <begin position="601"/>
        <end position="610"/>
    </location>
</feature>
<dbReference type="PANTHER" id="PTHR47428:SF1">
    <property type="entry name" value="REGULATORY PROTEIN MIG1-RELATED"/>
    <property type="match status" value="1"/>
</dbReference>
<feature type="domain" description="C2H2-type" evidence="11">
    <location>
        <begin position="67"/>
        <end position="96"/>
    </location>
</feature>
<dbReference type="AlphaFoldDB" id="D8PY03"/>
<evidence type="ECO:0000256" key="1">
    <source>
        <dbReference type="ARBA" id="ARBA00004123"/>
    </source>
</evidence>
<dbReference type="OMA" id="IMSYHGR"/>
<dbReference type="RefSeq" id="XP_003034664.1">
    <property type="nucleotide sequence ID" value="XM_003034618.1"/>
</dbReference>
<evidence type="ECO:0000313" key="12">
    <source>
        <dbReference type="EMBL" id="EFI99761.1"/>
    </source>
</evidence>
<dbReference type="GeneID" id="9586636"/>
<feature type="compositionally biased region" description="Basic residues" evidence="10">
    <location>
        <begin position="118"/>
        <end position="129"/>
    </location>
</feature>
<keyword evidence="4 9" id="KW-0863">Zinc-finger</keyword>
<dbReference type="GO" id="GO:0005737">
    <property type="term" value="C:cytoplasm"/>
    <property type="evidence" value="ECO:0007669"/>
    <property type="project" value="TreeGrafter"/>
</dbReference>
<keyword evidence="2" id="KW-0479">Metal-binding</keyword>
<feature type="compositionally biased region" description="Low complexity" evidence="10">
    <location>
        <begin position="187"/>
        <end position="197"/>
    </location>
</feature>
<comment type="subcellular location">
    <subcellularLocation>
        <location evidence="1">Nucleus</location>
    </subcellularLocation>
</comment>
<feature type="non-terminal residue" evidence="12">
    <location>
        <position position="1209"/>
    </location>
</feature>
<dbReference type="GO" id="GO:0000433">
    <property type="term" value="P:carbon catabolite repression of transcription from RNA polymerase II promoter by glucose"/>
    <property type="evidence" value="ECO:0007669"/>
    <property type="project" value="TreeGrafter"/>
</dbReference>
<dbReference type="PROSITE" id="PS50157">
    <property type="entry name" value="ZINC_FINGER_C2H2_2"/>
    <property type="match status" value="2"/>
</dbReference>
<keyword evidence="6" id="KW-0805">Transcription regulation</keyword>
<keyword evidence="3" id="KW-0677">Repeat</keyword>
<evidence type="ECO:0000256" key="9">
    <source>
        <dbReference type="PROSITE-ProRule" id="PRU00042"/>
    </source>
</evidence>
<dbReference type="InterPro" id="IPR013087">
    <property type="entry name" value="Znf_C2H2_type"/>
</dbReference>
<protein>
    <submittedName>
        <fullName evidence="12">Regulator of carbon catabolite repression</fullName>
    </submittedName>
</protein>
<dbReference type="GO" id="GO:0008270">
    <property type="term" value="F:zinc ion binding"/>
    <property type="evidence" value="ECO:0007669"/>
    <property type="project" value="UniProtKB-KW"/>
</dbReference>
<feature type="compositionally biased region" description="Low complexity" evidence="10">
    <location>
        <begin position="856"/>
        <end position="873"/>
    </location>
</feature>
<dbReference type="GO" id="GO:0000981">
    <property type="term" value="F:DNA-binding transcription factor activity, RNA polymerase II-specific"/>
    <property type="evidence" value="ECO:0007669"/>
    <property type="project" value="UniProtKB-ARBA"/>
</dbReference>
<dbReference type="InterPro" id="IPR051007">
    <property type="entry name" value="creA/MIG_C2H2-ZnF"/>
</dbReference>
<dbReference type="SMART" id="SM00355">
    <property type="entry name" value="ZnF_C2H2"/>
    <property type="match status" value="2"/>
</dbReference>
<feature type="region of interest" description="Disordered" evidence="10">
    <location>
        <begin position="1"/>
        <end position="36"/>
    </location>
</feature>
<evidence type="ECO:0000256" key="10">
    <source>
        <dbReference type="SAM" id="MobiDB-lite"/>
    </source>
</evidence>
<dbReference type="VEuPathDB" id="FungiDB:SCHCODRAFT_02616742"/>
<evidence type="ECO:0000256" key="3">
    <source>
        <dbReference type="ARBA" id="ARBA00022737"/>
    </source>
</evidence>
<feature type="compositionally biased region" description="Low complexity" evidence="10">
    <location>
        <begin position="1090"/>
        <end position="1118"/>
    </location>
</feature>
<organism evidence="13">
    <name type="scientific">Schizophyllum commune (strain H4-8 / FGSC 9210)</name>
    <name type="common">Split gill fungus</name>
    <dbReference type="NCBI Taxonomy" id="578458"/>
    <lineage>
        <taxon>Eukaryota</taxon>
        <taxon>Fungi</taxon>
        <taxon>Dikarya</taxon>
        <taxon>Basidiomycota</taxon>
        <taxon>Agaricomycotina</taxon>
        <taxon>Agaricomycetes</taxon>
        <taxon>Agaricomycetidae</taxon>
        <taxon>Agaricales</taxon>
        <taxon>Schizophyllaceae</taxon>
        <taxon>Schizophyllum</taxon>
    </lineage>
</organism>
<dbReference type="GO" id="GO:0000978">
    <property type="term" value="F:RNA polymerase II cis-regulatory region sequence-specific DNA binding"/>
    <property type="evidence" value="ECO:0007669"/>
    <property type="project" value="TreeGrafter"/>
</dbReference>
<evidence type="ECO:0000256" key="4">
    <source>
        <dbReference type="ARBA" id="ARBA00022771"/>
    </source>
</evidence>
<feature type="compositionally biased region" description="Polar residues" evidence="10">
    <location>
        <begin position="829"/>
        <end position="841"/>
    </location>
</feature>
<feature type="compositionally biased region" description="Pro residues" evidence="10">
    <location>
        <begin position="158"/>
        <end position="169"/>
    </location>
</feature>
<dbReference type="PANTHER" id="PTHR47428">
    <property type="entry name" value="REGULATORY PROTEIN MIG1-RELATED"/>
    <property type="match status" value="1"/>
</dbReference>
<accession>D8PY03</accession>
<feature type="compositionally biased region" description="Basic and acidic residues" evidence="10">
    <location>
        <begin position="531"/>
        <end position="551"/>
    </location>
</feature>
<feature type="compositionally biased region" description="Low complexity" evidence="10">
    <location>
        <begin position="14"/>
        <end position="25"/>
    </location>
</feature>
<dbReference type="FunFam" id="3.30.160.60:FF:000018">
    <property type="entry name" value="Krueppel-like factor 15"/>
    <property type="match status" value="1"/>
</dbReference>
<feature type="region of interest" description="Disordered" evidence="10">
    <location>
        <begin position="109"/>
        <end position="220"/>
    </location>
</feature>
<feature type="compositionally biased region" description="Basic residues" evidence="10">
    <location>
        <begin position="1023"/>
        <end position="1032"/>
    </location>
</feature>
<feature type="compositionally biased region" description="Basic and acidic residues" evidence="10">
    <location>
        <begin position="462"/>
        <end position="491"/>
    </location>
</feature>
<feature type="region of interest" description="Disordered" evidence="10">
    <location>
        <begin position="689"/>
        <end position="1032"/>
    </location>
</feature>
<dbReference type="PROSITE" id="PS00028">
    <property type="entry name" value="ZINC_FINGER_C2H2_1"/>
    <property type="match status" value="2"/>
</dbReference>
<feature type="compositionally biased region" description="Basic and acidic residues" evidence="10">
    <location>
        <begin position="771"/>
        <end position="780"/>
    </location>
</feature>
<feature type="region of interest" description="Disordered" evidence="10">
    <location>
        <begin position="269"/>
        <end position="307"/>
    </location>
</feature>
<evidence type="ECO:0000256" key="5">
    <source>
        <dbReference type="ARBA" id="ARBA00022833"/>
    </source>
</evidence>
<sequence>MTDADATASVTPEGNAADASAGNNAPKPGEKLVPRPYKCPYPSCGRAFSRLEHQTRHIRTHTGEKPFVCTFPGCEKRFSRSDELTRHSRIHNADHNTHVARKNTSQAEQAAMKEAANRQKKGMKARHIARGPPGPQGASPYLGAGYPGNGNPLSPAYSTPPGPDYPAPNYPASSSAALRPRYPPPSSSEGDSSTTSESEIEVDAVDRYRHDPERYRNDVDAFDKAGRGAYRPDVNSVDQREFDRAALEYQRAKSVGERAMIDRDRGMRIKKKARSRANSDDEAESYARPTSLIDGPHSRRHHHHHAHHYHPYDHAAGYHDYAYERTPSHPAYHNYEAYNHHGYPYGFDMNVAQGFPPGAAFQPSSSFPPSGAAFPGANGIPGGAPGFNFAHAAGAFPHPASMPPTPGGPPPGNAFASLSSLAMDELYTLEREEALRRAEYEARHAEALRRAHVNMRTAAIHDGQHDGRRDDDGSNGTPEDHNSTKLGEATHRFRRDFLAGRMDAEGLGRLARDRDGGYERAAGRAAAAADGAEREQRERAVDAARERDDAAARAAPGAVARRAPGVGRGPGHPDAHGREPVPAAEPDERDGPTAGAGGYGVDERVGEPGARRGGSPGAASPGPMDRELARRRRSDVDGRGELARREFAEDARRRGFGMNLSFSRLSKSATTSPVSTPFMFGRMRRPSEREEGYFGNAPGYFGVSNERGGGSALEDEEEMRRKWEKEQEHAYDVEEEEDAEMGDAEEDEKEHQPPKRRLSGPAWMTVGGKPIKADDIEPPRARLPSSKSTGHLAGGPYSVYRIHGSTPYGYPPPLSSYGRAHPPRDSYSNHRSMYSRDTPSPVSDDDDGLTIGRGYSGVRTSDARSSSSSTARGRSNEHDGSSRSPSGAVSPGAGQALGYTPSTSPFLGPLRTLNLHSTAPSRAGSPGPMMLPPPGLAGEGAMTSPPPPPPAGSTPQLSASGSTSTSSRSSPAMNSAGSSRAGSPGHHPHAPKDLHPGKDVHHLSAKEQHGRELQHHGAPGERPHHHQHHHLAHSVRLAFGMTPIVPHSGFASSSSSLSHPYARSAASSRGGSPPVQLPPLKLASHAPSRKGSPGPKSASAGSRSGSPGPSTSSGPSGSSSGGPSTGPSGRTSPEGDVEASAEAGAAKKGPTGLVVEVKEAEHTPDAKATDAAPAEKPAVEGPEVEMEIERPELPSFAAVEAATRMNVTI</sequence>
<evidence type="ECO:0000256" key="7">
    <source>
        <dbReference type="ARBA" id="ARBA00023163"/>
    </source>
</evidence>
<keyword evidence="13" id="KW-1185">Reference proteome</keyword>
<reference evidence="12 13" key="1">
    <citation type="journal article" date="2010" name="Nat. Biotechnol.">
        <title>Genome sequence of the model mushroom Schizophyllum commune.</title>
        <authorList>
            <person name="Ohm R.A."/>
            <person name="de Jong J.F."/>
            <person name="Lugones L.G."/>
            <person name="Aerts A."/>
            <person name="Kothe E."/>
            <person name="Stajich J.E."/>
            <person name="de Vries R.P."/>
            <person name="Record E."/>
            <person name="Levasseur A."/>
            <person name="Baker S.E."/>
            <person name="Bartholomew K.A."/>
            <person name="Coutinho P.M."/>
            <person name="Erdmann S."/>
            <person name="Fowler T.J."/>
            <person name="Gathman A.C."/>
            <person name="Lombard V."/>
            <person name="Henrissat B."/>
            <person name="Knabe N."/>
            <person name="Kuees U."/>
            <person name="Lilly W.W."/>
            <person name="Lindquist E."/>
            <person name="Lucas S."/>
            <person name="Magnuson J.K."/>
            <person name="Piumi F."/>
            <person name="Raudaskoski M."/>
            <person name="Salamov A."/>
            <person name="Schmutz J."/>
            <person name="Schwarze F.W.M.R."/>
            <person name="vanKuyk P.A."/>
            <person name="Horton J.S."/>
            <person name="Grigoriev I.V."/>
            <person name="Woesten H.A.B."/>
        </authorList>
    </citation>
    <scope>NUCLEOTIDE SEQUENCE [LARGE SCALE GENOMIC DNA]</scope>
    <source>
        <strain evidence="13">H4-8 / FGSC 9210</strain>
    </source>
</reference>
<dbReference type="KEGG" id="scm:SCHCO_02616742"/>
<keyword evidence="8" id="KW-0539">Nucleus</keyword>
<dbReference type="SUPFAM" id="SSF57667">
    <property type="entry name" value="beta-beta-alpha zinc fingers"/>
    <property type="match status" value="1"/>
</dbReference>
<dbReference type="OrthoDB" id="654211at2759"/>
<evidence type="ECO:0000256" key="2">
    <source>
        <dbReference type="ARBA" id="ARBA00022723"/>
    </source>
</evidence>
<feature type="region of interest" description="Disordered" evidence="10">
    <location>
        <begin position="459"/>
        <end position="491"/>
    </location>
</feature>
<dbReference type="Pfam" id="PF00096">
    <property type="entry name" value="zf-C2H2"/>
    <property type="match status" value="2"/>
</dbReference>
<keyword evidence="5" id="KW-0862">Zinc</keyword>
<evidence type="ECO:0000256" key="6">
    <source>
        <dbReference type="ARBA" id="ARBA00023015"/>
    </source>
</evidence>
<proteinExistence type="predicted"/>
<evidence type="ECO:0000313" key="13">
    <source>
        <dbReference type="Proteomes" id="UP000007431"/>
    </source>
</evidence>
<feature type="compositionally biased region" description="Basic and acidic residues" evidence="10">
    <location>
        <begin position="624"/>
        <end position="653"/>
    </location>
</feature>
<feature type="compositionally biased region" description="Basic and acidic residues" evidence="10">
    <location>
        <begin position="990"/>
        <end position="1022"/>
    </location>
</feature>
<dbReference type="HOGENOM" id="CLU_012801_0_0_1"/>
<dbReference type="FunFam" id="3.30.160.60:FF:000125">
    <property type="entry name" value="Putative zinc finger protein 143"/>
    <property type="match status" value="1"/>
</dbReference>
<dbReference type="InParanoid" id="D8PY03"/>
<name>D8PY03_SCHCM</name>
<feature type="compositionally biased region" description="Acidic residues" evidence="10">
    <location>
        <begin position="733"/>
        <end position="748"/>
    </location>
</feature>
<dbReference type="GO" id="GO:0005634">
    <property type="term" value="C:nucleus"/>
    <property type="evidence" value="ECO:0007669"/>
    <property type="project" value="UniProtKB-SubCell"/>
</dbReference>
<feature type="region of interest" description="Disordered" evidence="10">
    <location>
        <begin position="1050"/>
        <end position="1192"/>
    </location>
</feature>
<feature type="compositionally biased region" description="Basic and acidic residues" evidence="10">
    <location>
        <begin position="718"/>
        <end position="732"/>
    </location>
</feature>
<dbReference type="STRING" id="578458.D8PY03"/>
<evidence type="ECO:0000256" key="8">
    <source>
        <dbReference type="ARBA" id="ARBA00023242"/>
    </source>
</evidence>
<dbReference type="EMBL" id="GL377304">
    <property type="protein sequence ID" value="EFI99761.1"/>
    <property type="molecule type" value="Genomic_DNA"/>
</dbReference>
<feature type="compositionally biased region" description="Basic and acidic residues" evidence="10">
    <location>
        <begin position="1156"/>
        <end position="1168"/>
    </location>
</feature>
<gene>
    <name evidence="12" type="primary">CreA</name>
    <name evidence="12" type="ORF">SCHCODRAFT_269973</name>
</gene>
<feature type="region of interest" description="Disordered" evidence="10">
    <location>
        <begin position="522"/>
        <end position="653"/>
    </location>
</feature>
<keyword evidence="7" id="KW-0804">Transcription</keyword>
<feature type="compositionally biased region" description="Low complexity" evidence="10">
    <location>
        <begin position="1125"/>
        <end position="1149"/>
    </location>
</feature>